<dbReference type="EMBL" id="CP072455">
    <property type="protein sequence ID" value="QTL38349.1"/>
    <property type="molecule type" value="Genomic_DNA"/>
</dbReference>
<evidence type="ECO:0000259" key="6">
    <source>
        <dbReference type="Pfam" id="PF00419"/>
    </source>
</evidence>
<dbReference type="Proteomes" id="UP000665047">
    <property type="component" value="Chromosome"/>
</dbReference>
<dbReference type="PANTHER" id="PTHR33420:SF3">
    <property type="entry name" value="FIMBRIAL SUBUNIT ELFA"/>
    <property type="match status" value="1"/>
</dbReference>
<comment type="similarity">
    <text evidence="2">Belongs to the fimbrial protein family.</text>
</comment>
<gene>
    <name evidence="7" type="ORF">HGO23_10465</name>
</gene>
<dbReference type="Gene3D" id="2.60.40.1090">
    <property type="entry name" value="Fimbrial-type adhesion domain"/>
    <property type="match status" value="1"/>
</dbReference>
<organism evidence="7 8">
    <name type="scientific">Xenorhabdus budapestensis</name>
    <dbReference type="NCBI Taxonomy" id="290110"/>
    <lineage>
        <taxon>Bacteria</taxon>
        <taxon>Pseudomonadati</taxon>
        <taxon>Pseudomonadota</taxon>
        <taxon>Gammaproteobacteria</taxon>
        <taxon>Enterobacterales</taxon>
        <taxon>Morganellaceae</taxon>
        <taxon>Xenorhabdus</taxon>
    </lineage>
</organism>
<dbReference type="InterPro" id="IPR050263">
    <property type="entry name" value="Bact_Fimbrial_Adh_Pro"/>
</dbReference>
<dbReference type="SUPFAM" id="SSF49401">
    <property type="entry name" value="Bacterial adhesins"/>
    <property type="match status" value="1"/>
</dbReference>
<protein>
    <submittedName>
        <fullName evidence="7">Type 1 fimbrial protein</fullName>
    </submittedName>
</protein>
<evidence type="ECO:0000256" key="3">
    <source>
        <dbReference type="ARBA" id="ARBA00022729"/>
    </source>
</evidence>
<evidence type="ECO:0000313" key="7">
    <source>
        <dbReference type="EMBL" id="QTL38349.1"/>
    </source>
</evidence>
<evidence type="ECO:0000256" key="1">
    <source>
        <dbReference type="ARBA" id="ARBA00004561"/>
    </source>
</evidence>
<feature type="domain" description="Fimbrial-type adhesion" evidence="6">
    <location>
        <begin position="33"/>
        <end position="180"/>
    </location>
</feature>
<dbReference type="InterPro" id="IPR036937">
    <property type="entry name" value="Adhesion_dom_fimbrial_sf"/>
</dbReference>
<evidence type="ECO:0000256" key="5">
    <source>
        <dbReference type="SAM" id="SignalP"/>
    </source>
</evidence>
<evidence type="ECO:0000256" key="2">
    <source>
        <dbReference type="ARBA" id="ARBA00006671"/>
    </source>
</evidence>
<dbReference type="InterPro" id="IPR000259">
    <property type="entry name" value="Adhesion_dom_fimbrial"/>
</dbReference>
<feature type="chain" id="PRO_5047506696" evidence="5">
    <location>
        <begin position="24"/>
        <end position="180"/>
    </location>
</feature>
<dbReference type="Pfam" id="PF00419">
    <property type="entry name" value="Fimbrial"/>
    <property type="match status" value="1"/>
</dbReference>
<keyword evidence="3 5" id="KW-0732">Signal</keyword>
<name>A0ABX7VC11_XENBU</name>
<keyword evidence="4" id="KW-0281">Fimbrium</keyword>
<keyword evidence="8" id="KW-1185">Reference proteome</keyword>
<accession>A0ABX7VC11</accession>
<reference evidence="7 8" key="1">
    <citation type="submission" date="2021-03" db="EMBL/GenBank/DDBJ databases">
        <title>Complete Genome Sequence Data of Xenorhabdus budapestensis strain C72, a Candidate Biological Control Agent, from China.</title>
        <authorList>
            <person name="LI B."/>
            <person name="WANG S."/>
            <person name="QIU D."/>
        </authorList>
    </citation>
    <scope>NUCLEOTIDE SEQUENCE [LARGE SCALE GENOMIC DNA]</scope>
    <source>
        <strain evidence="7 8">C-7-2</strain>
    </source>
</reference>
<comment type="subcellular location">
    <subcellularLocation>
        <location evidence="1">Fimbrium</location>
    </subcellularLocation>
</comment>
<dbReference type="RefSeq" id="WP_209026580.1">
    <property type="nucleotide sequence ID" value="NZ_CP072455.1"/>
</dbReference>
<proteinExistence type="inferred from homology"/>
<dbReference type="InterPro" id="IPR008966">
    <property type="entry name" value="Adhesion_dom_sf"/>
</dbReference>
<sequence>MKKALVSSFIAAILVSVSNISYAAFPATTGTVTFKGDIVASTCTASSKPVKMGTYHTSDINGKKGIKVTGSEKDFNIQLTNCPVTAVPLSMDVKFSGSNKDSKDGKLLALDTSGATGIGIGFYDDGGNQIDLSTTAILKKDILINKKDMIIPLKAAYVSNGDAVKAGAANATLSFSIDYK</sequence>
<evidence type="ECO:0000256" key="4">
    <source>
        <dbReference type="ARBA" id="ARBA00023263"/>
    </source>
</evidence>
<evidence type="ECO:0000313" key="8">
    <source>
        <dbReference type="Proteomes" id="UP000665047"/>
    </source>
</evidence>
<feature type="signal peptide" evidence="5">
    <location>
        <begin position="1"/>
        <end position="23"/>
    </location>
</feature>
<dbReference type="PANTHER" id="PTHR33420">
    <property type="entry name" value="FIMBRIAL SUBUNIT ELFA-RELATED"/>
    <property type="match status" value="1"/>
</dbReference>